<dbReference type="SMART" id="SM00567">
    <property type="entry name" value="EZ_HEAT"/>
    <property type="match status" value="2"/>
</dbReference>
<dbReference type="NCBIfam" id="TIGR03408">
    <property type="entry name" value="urea_trans_UrtC"/>
    <property type="match status" value="1"/>
</dbReference>
<dbReference type="EMBL" id="ABVL01000016">
    <property type="protein sequence ID" value="EDY17894.1"/>
    <property type="molecule type" value="Genomic_DNA"/>
</dbReference>
<feature type="transmembrane region" description="Helical" evidence="7">
    <location>
        <begin position="727"/>
        <end position="746"/>
    </location>
</feature>
<gene>
    <name evidence="8" type="ORF">CfE428DRAFT_4633</name>
</gene>
<feature type="transmembrane region" description="Helical" evidence="7">
    <location>
        <begin position="356"/>
        <end position="376"/>
    </location>
</feature>
<keyword evidence="3 7" id="KW-0812">Transmembrane</keyword>
<dbReference type="InterPro" id="IPR017778">
    <property type="entry name" value="ABC_transptr_urea_perm_UrtC"/>
</dbReference>
<evidence type="ECO:0000256" key="1">
    <source>
        <dbReference type="ARBA" id="ARBA00004651"/>
    </source>
</evidence>
<feature type="transmembrane region" description="Helical" evidence="7">
    <location>
        <begin position="308"/>
        <end position="326"/>
    </location>
</feature>
<feature type="transmembrane region" description="Helical" evidence="7">
    <location>
        <begin position="564"/>
        <end position="581"/>
    </location>
</feature>
<feature type="transmembrane region" description="Helical" evidence="7">
    <location>
        <begin position="767"/>
        <end position="794"/>
    </location>
</feature>
<feature type="compositionally biased region" description="Basic and acidic residues" evidence="6">
    <location>
        <begin position="424"/>
        <end position="448"/>
    </location>
</feature>
<evidence type="ECO:0000313" key="8">
    <source>
        <dbReference type="EMBL" id="EDY17894.1"/>
    </source>
</evidence>
<evidence type="ECO:0000313" key="9">
    <source>
        <dbReference type="Proteomes" id="UP000005824"/>
    </source>
</evidence>
<evidence type="ECO:0000256" key="4">
    <source>
        <dbReference type="ARBA" id="ARBA00022989"/>
    </source>
</evidence>
<feature type="region of interest" description="Disordered" evidence="6">
    <location>
        <begin position="411"/>
        <end position="471"/>
    </location>
</feature>
<dbReference type="AlphaFoldDB" id="B4D6U3"/>
<dbReference type="CDD" id="cd06582">
    <property type="entry name" value="TM_PBP1_LivH_like"/>
    <property type="match status" value="1"/>
</dbReference>
<feature type="transmembrane region" description="Helical" evidence="7">
    <location>
        <begin position="203"/>
        <end position="222"/>
    </location>
</feature>
<proteinExistence type="predicted"/>
<feature type="transmembrane region" description="Helical" evidence="7">
    <location>
        <begin position="229"/>
        <end position="256"/>
    </location>
</feature>
<dbReference type="CDD" id="cd06581">
    <property type="entry name" value="TM_PBP1_LivM_like"/>
    <property type="match status" value="1"/>
</dbReference>
<evidence type="ECO:0000256" key="6">
    <source>
        <dbReference type="SAM" id="MobiDB-lite"/>
    </source>
</evidence>
<dbReference type="InParanoid" id="B4D6U3"/>
<dbReference type="PANTHER" id="PTHR30482">
    <property type="entry name" value="HIGH-AFFINITY BRANCHED-CHAIN AMINO ACID TRANSPORT SYSTEM PERMEASE"/>
    <property type="match status" value="1"/>
</dbReference>
<evidence type="ECO:0000256" key="2">
    <source>
        <dbReference type="ARBA" id="ARBA00022475"/>
    </source>
</evidence>
<dbReference type="Proteomes" id="UP000005824">
    <property type="component" value="Unassembled WGS sequence"/>
</dbReference>
<feature type="transmembrane region" description="Helical" evidence="7">
    <location>
        <begin position="276"/>
        <end position="296"/>
    </location>
</feature>
<dbReference type="InterPro" id="IPR004155">
    <property type="entry name" value="PBS_lyase_HEAT"/>
</dbReference>
<feature type="region of interest" description="Disordered" evidence="6">
    <location>
        <begin position="884"/>
        <end position="904"/>
    </location>
</feature>
<keyword evidence="2" id="KW-1003">Cell membrane</keyword>
<evidence type="ECO:0000256" key="5">
    <source>
        <dbReference type="ARBA" id="ARBA00023136"/>
    </source>
</evidence>
<name>B4D6U3_9BACT</name>
<feature type="transmembrane region" description="Helical" evidence="7">
    <location>
        <begin position="814"/>
        <end position="838"/>
    </location>
</feature>
<feature type="transmembrane region" description="Helical" evidence="7">
    <location>
        <begin position="850"/>
        <end position="871"/>
    </location>
</feature>
<dbReference type="GO" id="GO:0015658">
    <property type="term" value="F:branched-chain amino acid transmembrane transporter activity"/>
    <property type="evidence" value="ECO:0007669"/>
    <property type="project" value="InterPro"/>
</dbReference>
<dbReference type="eggNOG" id="COG0559">
    <property type="taxonomic scope" value="Bacteria"/>
</dbReference>
<comment type="subcellular location">
    <subcellularLocation>
        <location evidence="1">Cell membrane</location>
        <topology evidence="1">Multi-pass membrane protein</topology>
    </subcellularLocation>
</comment>
<protein>
    <submittedName>
        <fullName evidence="8">Urea ABC transporter, permease protein UrtC</fullName>
    </submittedName>
</protein>
<evidence type="ECO:0000256" key="3">
    <source>
        <dbReference type="ARBA" id="ARBA00022692"/>
    </source>
</evidence>
<reference evidence="8 9" key="1">
    <citation type="journal article" date="2011" name="J. Bacteriol.">
        <title>Genome sequence of Chthoniobacter flavus Ellin428, an aerobic heterotrophic soil bacterium.</title>
        <authorList>
            <person name="Kant R."/>
            <person name="van Passel M.W."/>
            <person name="Palva A."/>
            <person name="Lucas S."/>
            <person name="Lapidus A."/>
            <person name="Glavina Del Rio T."/>
            <person name="Dalin E."/>
            <person name="Tice H."/>
            <person name="Bruce D."/>
            <person name="Goodwin L."/>
            <person name="Pitluck S."/>
            <person name="Larimer F.W."/>
            <person name="Land M.L."/>
            <person name="Hauser L."/>
            <person name="Sangwan P."/>
            <person name="de Vos W.M."/>
            <person name="Janssen P.H."/>
            <person name="Smidt H."/>
        </authorList>
    </citation>
    <scope>NUCLEOTIDE SEQUENCE [LARGE SCALE GENOMIC DNA]</scope>
    <source>
        <strain evidence="8 9">Ellin428</strain>
    </source>
</reference>
<dbReference type="SUPFAM" id="SSF48371">
    <property type="entry name" value="ARM repeat"/>
    <property type="match status" value="1"/>
</dbReference>
<sequence>MEGGHDFLCKIDDDHKVPVTLLEEKDADDKQAALRVDDGQPLKDAAGKPVRLVASDLDTAEHDSNLRATMKGVLDMLALSDPDRDKRFTAIGMLGMLQNPEKLPALFKLQQTEKDGKVRAALNEAIARIQLKDEKPEVQIAAAKALGAMGSIASQDSLTQLAKDSAGKPAVVQAANAAVADIVAHIKRVNTASAAFHGLSTGSILLVAAIGLAITFGLMGVINMAHGELIAVGAYTTYVIQGLFATGVVLQIPLFFTQPYTLRLSGLGLQGSKLDFYFLIALPMSFIVAALVGILLERCVIRFLYRRPLESLLATWGVSLVLQQLFRLTFGANNVQVYSPAYLSGNWTISDITFDWNRVFVIGFAVVIIIGTHLLLTRTSLGLLIRAVVQNRTMAACMGVKTERVNMLTFGFGSGPRGPGRRVPQPDRQCRSEPRAGLHRQCLHDRGRGWRRQSHRHGDQRAGASGSSIKACNKPSAIRCSARSSCSSASSSSCNGAPRAFSSPRAGAWRNEPRADDHSPFPSMKRNISKIELGLATLIALILIVALPALNASGAVSNFTINLWGKYLCYGLLAISVDLLWGYTGLLSLGQSLFFSLGGYMLGMNLMLMIGKDGQYYKSGNNPNLLPDFMVFLGHTFLPSFWRPFYSFPVAVLMVIAVPGLLALIFGFFGFRSRIKGVYFSILTQALTYAAYIFLLQNDVTMGGNNGFTDFKRILGYNLREPATQRGLYIATALLLVAVYVFARWLTTTKFGLVQRAIRDSETRVLFSGYAAANYKLFIFVVAGIIAALGGALYVPQVGIINPSELATDKSLEAVVWCAVGGRGTIVGPIIGAIGVNALKSWATTKYPDYWLIILGVLFILIVLFMPKGIVGLPAQLRGLLKKKPAPPETAPVAPNVEPANAKS</sequence>
<feature type="transmembrane region" description="Helical" evidence="7">
    <location>
        <begin position="593"/>
        <end position="611"/>
    </location>
</feature>
<dbReference type="InterPro" id="IPR043428">
    <property type="entry name" value="LivM-like"/>
</dbReference>
<dbReference type="InterPro" id="IPR016024">
    <property type="entry name" value="ARM-type_fold"/>
</dbReference>
<dbReference type="GO" id="GO:0005886">
    <property type="term" value="C:plasma membrane"/>
    <property type="evidence" value="ECO:0007669"/>
    <property type="project" value="UniProtKB-SubCell"/>
</dbReference>
<feature type="transmembrane region" description="Helical" evidence="7">
    <location>
        <begin position="533"/>
        <end position="552"/>
    </location>
</feature>
<accession>B4D6U3</accession>
<dbReference type="Gene3D" id="1.25.10.10">
    <property type="entry name" value="Leucine-rich Repeat Variant"/>
    <property type="match status" value="2"/>
</dbReference>
<keyword evidence="5 7" id="KW-0472">Membrane</keyword>
<keyword evidence="9" id="KW-1185">Reference proteome</keyword>
<dbReference type="InterPro" id="IPR001851">
    <property type="entry name" value="ABC_transp_permease"/>
</dbReference>
<comment type="caution">
    <text evidence="8">The sequence shown here is derived from an EMBL/GenBank/DDBJ whole genome shotgun (WGS) entry which is preliminary data.</text>
</comment>
<dbReference type="InterPro" id="IPR011989">
    <property type="entry name" value="ARM-like"/>
</dbReference>
<feature type="compositionally biased region" description="Low complexity" evidence="6">
    <location>
        <begin position="891"/>
        <end position="904"/>
    </location>
</feature>
<dbReference type="STRING" id="497964.CfE428DRAFT_4633"/>
<feature type="transmembrane region" description="Helical" evidence="7">
    <location>
        <begin position="646"/>
        <end position="671"/>
    </location>
</feature>
<dbReference type="eggNOG" id="COG4177">
    <property type="taxonomic scope" value="Bacteria"/>
</dbReference>
<feature type="region of interest" description="Disordered" evidence="6">
    <location>
        <begin position="488"/>
        <end position="521"/>
    </location>
</feature>
<evidence type="ECO:0000256" key="7">
    <source>
        <dbReference type="SAM" id="Phobius"/>
    </source>
</evidence>
<dbReference type="Pfam" id="PF02653">
    <property type="entry name" value="BPD_transp_2"/>
    <property type="match status" value="2"/>
</dbReference>
<dbReference type="PANTHER" id="PTHR30482:SF4">
    <property type="entry name" value="SLR1201 PROTEIN"/>
    <property type="match status" value="1"/>
</dbReference>
<organism evidence="8 9">
    <name type="scientific">Chthoniobacter flavus Ellin428</name>
    <dbReference type="NCBI Taxonomy" id="497964"/>
    <lineage>
        <taxon>Bacteria</taxon>
        <taxon>Pseudomonadati</taxon>
        <taxon>Verrucomicrobiota</taxon>
        <taxon>Spartobacteria</taxon>
        <taxon>Chthoniobacterales</taxon>
        <taxon>Chthoniobacteraceae</taxon>
        <taxon>Chthoniobacter</taxon>
    </lineage>
</organism>
<keyword evidence="4 7" id="KW-1133">Transmembrane helix</keyword>
<feature type="transmembrane region" description="Helical" evidence="7">
    <location>
        <begin position="678"/>
        <end position="696"/>
    </location>
</feature>